<feature type="compositionally biased region" description="Low complexity" evidence="1">
    <location>
        <begin position="114"/>
        <end position="140"/>
    </location>
</feature>
<evidence type="ECO:0000256" key="1">
    <source>
        <dbReference type="SAM" id="MobiDB-lite"/>
    </source>
</evidence>
<organism evidence="2 3">
    <name type="scientific">Pigmentiphaga aceris</name>
    <dbReference type="NCBI Taxonomy" id="1940612"/>
    <lineage>
        <taxon>Bacteria</taxon>
        <taxon>Pseudomonadati</taxon>
        <taxon>Pseudomonadota</taxon>
        <taxon>Betaproteobacteria</taxon>
        <taxon>Burkholderiales</taxon>
        <taxon>Alcaligenaceae</taxon>
        <taxon>Pigmentiphaga</taxon>
    </lineage>
</organism>
<dbReference type="Proteomes" id="UP000325161">
    <property type="component" value="Chromosome"/>
</dbReference>
<proteinExistence type="evidence at protein level"/>
<evidence type="ECO:0007829" key="4">
    <source>
        <dbReference type="PDB" id="9G7G"/>
    </source>
</evidence>
<sequence>MPAGLNLPKPSFSTTANVYSPIGASGDPLSGAVKSLPGAIAGKLKGLWQSIRGTAKPERSVVDAGPGDYRLQRKGQTGYQRLNILDKAPPRPQATYASPEGARVRVVPSRAEQSAPGSAVGTSATGTSVTGISTSTSTVAPTGGSASGSVAPTTDRAALDTLIARVLTPATAPATSATAPTATRSISEAFDRLVTSSANRRTQEAEVLADIDQLVRLADAQGESLRPQPGQPRSEASKAFDMLVGKLMTVNVGASGAVLQKLAASDGSAAGMSSAAYRHAAGPQASGSGAPSAKLKLEVADRLLGHASRYDPPAHELADLSPGDRRVLKTSRLRESERDTGDTLATATKSIGDSVLALHRAGILDADVLKPLASFPPLATQTHSKQRSDQIAALPVMAELLAAAVEGNPGVINLLTAGDSRHDAVAVKLKTIDMPEGSEVRQQTVLRHTLSRAKHELAQAWTQQEKVSRITGSDQALGGFGRLGTRTGQVINPGGSDQLRVNAQLLRVLREGPSRDVAAREASARQGAGIQTDARAGKDVNLLIAQVMLLQKHVDAMEGGGTLQARKDQLVRDASALPQALQEKLGDALSASALALGERPGVIALGLSTPRHLDLLKQAFAAERDHEEALGARTRLNSADQAVSTQAQRDLTGAHGVYTGLVKDMNAVPDSAPSSAPLTSSGRLDAVIDQRAASAAQARDQLASALGCDDLSTADIRSLGTVLQGIDGVQRAEQDVRHAAEDGALGLSDKDFAEMGFSPEETAQVKQELSGQLGQPIEALFHQGLRSTADAAKVTDAVNNGINRLFVKGTSALTQGTMRDVAKAFPETAARQYIASVLALAHPVVGGAAQASSRQVFSGVFGDALSAPDRPLGRLMQRTGMQVATAQTAMTRLVGELSDLDTGAAVARKVLDQVSTPSRKFDPGSDSAKVNATRLKAAGDTLDTLDQVTASITAAQQDLAVLDGEAQGKRIPVAGQVAADTLAANTSHQEVQRLQADVDAIQVRLNKPGQPADVRSRLEADHRTSTQALSDARIVDAECQARLVTSQAALTELNDELAAERAPYAEILTMRENMRDGLQTRLDTQIQSLRWMSPSTLERSVRPQDRITTVDGLRSFLANPDNQSAVTALDTLHGLPGAKETKLRQITDQATEADAALAAYRGALSSAPGKPIDPGQLQSAVRCAVLEVALAWPDGPTQFDPAAHRDAIEAKLQEWGLDSAVIRPEIDAVLHQNFDIAQIEEWTKDAEVAFRAPAKETPGIARRAFDAARVFVTDSSVLDTGTRRSLLDSVRSMHVGDSLGLSRGLSWGLDTTPTAVEATGNLTAQVVVDIKSKNALEVRRTEEGVEVVFKAGMDGGGSLAIGATLYGAAKATASASGGHESLSGAGFRFPDTESAVKFLDTILDGKKVSPRTWATARETALVSDRATRVGASLDGKVTAKHLMAKVPGSEVALKYLSYEGEVAGSSFDFLGGAQAKLSASREWRTTQQQNASGHVVEKSRSTTVEGSVTIGIWASLPTVQDSVIDHFVDDNPVYSAIDDAVNRNGMMSGAPQAAFGAGAKNFGGSDNHVFDPFSPASAKMFSLNLSAKRTLGESTSLAFERDGLLSASGNTMTRSVVITGRASERDLALIQPGFSSKSSRSRGDDSLFNAVKEMRAGETSSKMLDELLATAKPGSSLSVTYALKEDARLIINDMIKSAEHAEKIGDLARAQILGDLARSMYEDEKNYSVDTIQVSAVTSVDNSTTLASVGIMTVGRVSEGSAERPTMILAMPGGPTAKSMAAERALSGATDAPPATGPGSASGTAGELAGGSMSTSAFSASDGVTSLSGSASSIESAPADSTGMPASVSTEAPVGGTDAPPVMPATDAISTDPSSSSAAPTTLVNVDALAVESQVQAVPESDAQIGAARSPWDQALRDRFDAALLPALGPVPHDQFHVEPQVASACAIHSINAFVGGPAFDIPTFTTWSTASTAAFIGDDADALAPESAASGFSPHRVERALNLLDGTPATQGKDWNIGVSILSPRSGAAMITQVTLPALGDTDRLIFDVKVGSDARTAAGADDIDHFVAFRKDDQGAWWLLDSRSSEVHAPPGQESSGSPLRRQIEPQAWLNEITTTAHLKTVALIGPGITGQSLTDVPRAST</sequence>
<gene>
    <name evidence="2" type="ORF">FXN63_18770</name>
</gene>
<name>A0A5C0B1L0_9BURK</name>
<reference evidence="2 3" key="1">
    <citation type="submission" date="2019-08" db="EMBL/GenBank/DDBJ databases">
        <title>Amphibian skin-associated Pigmentiphaga: genome sequence and occurrence across geography and hosts.</title>
        <authorList>
            <person name="Bletz M.C."/>
            <person name="Bunk B."/>
            <person name="Sproeer C."/>
            <person name="Biwer P."/>
            <person name="Reiter S."/>
            <person name="Rabemananjara F.C.E."/>
            <person name="Schulz S."/>
            <person name="Overmann J."/>
            <person name="Vences M."/>
        </authorList>
    </citation>
    <scope>NUCLEOTIDE SEQUENCE [LARGE SCALE GENOMIC DNA]</scope>
    <source>
        <strain evidence="2 3">Mada1488</strain>
    </source>
</reference>
<keyword evidence="4" id="KW-0002">3D-structure</keyword>
<keyword evidence="3" id="KW-1185">Reference proteome</keyword>
<evidence type="ECO:0000313" key="2">
    <source>
        <dbReference type="EMBL" id="QEI07653.1"/>
    </source>
</evidence>
<dbReference type="PDB" id="9G7G">
    <property type="method" value="X-ray"/>
    <property type="resolution" value="1.89 A"/>
    <property type="chains" value="A/C/E/G/I/K/M/O/Q/S/U/W=1881-2144"/>
</dbReference>
<protein>
    <submittedName>
        <fullName evidence="2">Uncharacterized protein</fullName>
    </submittedName>
</protein>
<feature type="region of interest" description="Disordered" evidence="1">
    <location>
        <begin position="89"/>
        <end position="152"/>
    </location>
</feature>
<dbReference type="KEGG" id="pacr:FXN63_18770"/>
<dbReference type="SMR" id="A0A5C0B1L0"/>
<dbReference type="RefSeq" id="WP_148816700.1">
    <property type="nucleotide sequence ID" value="NZ_CP043046.1"/>
</dbReference>
<feature type="compositionally biased region" description="Low complexity" evidence="1">
    <location>
        <begin position="1826"/>
        <end position="1839"/>
    </location>
</feature>
<feature type="compositionally biased region" description="Low complexity" evidence="1">
    <location>
        <begin position="1787"/>
        <end position="1806"/>
    </location>
</feature>
<feature type="compositionally biased region" description="Polar residues" evidence="1">
    <location>
        <begin position="1812"/>
        <end position="1825"/>
    </location>
</feature>
<dbReference type="EMBL" id="CP043046">
    <property type="protein sequence ID" value="QEI07653.1"/>
    <property type="molecule type" value="Genomic_DNA"/>
</dbReference>
<reference evidence="4" key="2">
    <citation type="journal article" date="2025" name="Mol. Cell">
        <title>A family of bacterial Josephin-like deubiquitinases with an irreversible cleavage mode.</title>
        <authorList>
            <person name="Hermanns T."/>
            <person name="Kolek S."/>
            <person name="Uthoff M."/>
            <person name="de Heiden R.A."/>
            <person name="Mulder M.P.C."/>
            <person name="Baumann U."/>
            <person name="Hofmann K."/>
        </authorList>
    </citation>
    <scope>X-RAY CRYSTALLOGRAPHY (1.89 ANGSTROMS) OF 1881-2144</scope>
</reference>
<evidence type="ECO:0000313" key="3">
    <source>
        <dbReference type="Proteomes" id="UP000325161"/>
    </source>
</evidence>
<feature type="compositionally biased region" description="Low complexity" evidence="1">
    <location>
        <begin position="1865"/>
        <end position="1879"/>
    </location>
</feature>
<feature type="region of interest" description="Disordered" evidence="1">
    <location>
        <begin position="1772"/>
        <end position="1879"/>
    </location>
</feature>
<accession>A0A5C0B1L0</accession>